<keyword evidence="1 4" id="KW-0489">Methyltransferase</keyword>
<dbReference type="EMBL" id="WOCD01000003">
    <property type="protein sequence ID" value="MUH72715.1"/>
    <property type="molecule type" value="Genomic_DNA"/>
</dbReference>
<evidence type="ECO:0000256" key="2">
    <source>
        <dbReference type="ARBA" id="ARBA00022679"/>
    </source>
</evidence>
<dbReference type="SUPFAM" id="SSF53335">
    <property type="entry name" value="S-adenosyl-L-methionine-dependent methyltransferases"/>
    <property type="match status" value="1"/>
</dbReference>
<dbReference type="AlphaFoldDB" id="A0A6N8F815"/>
<name>A0A6N8F815_9GAMM</name>
<dbReference type="Gene3D" id="3.40.50.150">
    <property type="entry name" value="Vaccinia Virus protein VP39"/>
    <property type="match status" value="1"/>
</dbReference>
<evidence type="ECO:0000256" key="1">
    <source>
        <dbReference type="ARBA" id="ARBA00022603"/>
    </source>
</evidence>
<evidence type="ECO:0000313" key="5">
    <source>
        <dbReference type="Proteomes" id="UP000439994"/>
    </source>
</evidence>
<feature type="domain" description="Methyltransferase" evidence="3">
    <location>
        <begin position="18"/>
        <end position="106"/>
    </location>
</feature>
<sequence>MENIYQRFLPHVVPGTLIIDAGCGSGRDSLYFKKNGYIVDAFDASEELTKKASELIQQQVKVSTFDTYLNSVQAHGIWCCASLLHVPKSNLKSSIKNLEIHLVDGGVMYVSFKYGDSERSQNGRKFTDMNEASLQQLLQGLPAIAIEDIWITSDNRPGRENEKWLNAILKKRLLLID</sequence>
<keyword evidence="5" id="KW-1185">Reference proteome</keyword>
<dbReference type="Proteomes" id="UP000439994">
    <property type="component" value="Unassembled WGS sequence"/>
</dbReference>
<accession>A0A6N8F815</accession>
<dbReference type="OrthoDB" id="9804086at2"/>
<dbReference type="GO" id="GO:0008168">
    <property type="term" value="F:methyltransferase activity"/>
    <property type="evidence" value="ECO:0007669"/>
    <property type="project" value="UniProtKB-KW"/>
</dbReference>
<gene>
    <name evidence="4" type="ORF">GNP35_09575</name>
</gene>
<proteinExistence type="predicted"/>
<dbReference type="PANTHER" id="PTHR43861:SF1">
    <property type="entry name" value="TRANS-ACONITATE 2-METHYLTRANSFERASE"/>
    <property type="match status" value="1"/>
</dbReference>
<dbReference type="CDD" id="cd02440">
    <property type="entry name" value="AdoMet_MTases"/>
    <property type="match status" value="1"/>
</dbReference>
<dbReference type="InterPro" id="IPR041698">
    <property type="entry name" value="Methyltransf_25"/>
</dbReference>
<reference evidence="4 5" key="1">
    <citation type="submission" date="2019-11" db="EMBL/GenBank/DDBJ databases">
        <title>P. haliotis isolates from Z. marina roots.</title>
        <authorList>
            <person name="Cohen M."/>
            <person name="Jospin G."/>
            <person name="Eisen J.A."/>
            <person name="Coil D.A."/>
        </authorList>
    </citation>
    <scope>NUCLEOTIDE SEQUENCE [LARGE SCALE GENOMIC DNA]</scope>
    <source>
        <strain evidence="4 5">UCD-MCMsp1aY</strain>
    </source>
</reference>
<comment type="caution">
    <text evidence="4">The sequence shown here is derived from an EMBL/GenBank/DDBJ whole genome shotgun (WGS) entry which is preliminary data.</text>
</comment>
<organism evidence="4 5">
    <name type="scientific">Psychrosphaera haliotis</name>
    <dbReference type="NCBI Taxonomy" id="555083"/>
    <lineage>
        <taxon>Bacteria</taxon>
        <taxon>Pseudomonadati</taxon>
        <taxon>Pseudomonadota</taxon>
        <taxon>Gammaproteobacteria</taxon>
        <taxon>Alteromonadales</taxon>
        <taxon>Pseudoalteromonadaceae</taxon>
        <taxon>Psychrosphaera</taxon>
    </lineage>
</organism>
<dbReference type="GO" id="GO:0032259">
    <property type="term" value="P:methylation"/>
    <property type="evidence" value="ECO:0007669"/>
    <property type="project" value="UniProtKB-KW"/>
</dbReference>
<dbReference type="Pfam" id="PF13649">
    <property type="entry name" value="Methyltransf_25"/>
    <property type="match status" value="1"/>
</dbReference>
<dbReference type="InterPro" id="IPR029063">
    <property type="entry name" value="SAM-dependent_MTases_sf"/>
</dbReference>
<evidence type="ECO:0000313" key="4">
    <source>
        <dbReference type="EMBL" id="MUH72715.1"/>
    </source>
</evidence>
<keyword evidence="2 4" id="KW-0808">Transferase</keyword>
<evidence type="ECO:0000259" key="3">
    <source>
        <dbReference type="Pfam" id="PF13649"/>
    </source>
</evidence>
<protein>
    <submittedName>
        <fullName evidence="4">Methyltransferase domain-containing protein</fullName>
    </submittedName>
</protein>
<dbReference type="PANTHER" id="PTHR43861">
    <property type="entry name" value="TRANS-ACONITATE 2-METHYLTRANSFERASE-RELATED"/>
    <property type="match status" value="1"/>
</dbReference>